<dbReference type="Pfam" id="PF01557">
    <property type="entry name" value="FAA_hydrolase"/>
    <property type="match status" value="1"/>
</dbReference>
<evidence type="ECO:0000256" key="1">
    <source>
        <dbReference type="ARBA" id="ARBA00023239"/>
    </source>
</evidence>
<name>A0ABT6N795_9SPHN</name>
<dbReference type="Gene3D" id="3.90.850.10">
    <property type="entry name" value="Fumarylacetoacetase-like, C-terminal domain"/>
    <property type="match status" value="1"/>
</dbReference>
<sequence length="265" mass="27448">MGRSIEQAAADLRAAYAGGTIAPLRDVLEPTDADGAYAVQELNTRHWIGEGRRLVGRKIGLTAAAVQKQLGVDQPDFGALFADMRIADGGTLRASSVLQPKAEAEVAIVLARDIDDPAVDADGIRAATAHAVAAIEIVDSRIADWTITFADTVADNGSSAFFVLGSREVQLDGLDLYSCGMVLEVNGAVASLGAGAACLGHPLNAAAWLARTLIARGEPLRAGDVLMTGALGPMIALNPGDRVRAVIGGLGECSFDFEGDRACPR</sequence>
<protein>
    <submittedName>
        <fullName evidence="3">Fumarylacetoacetate hydrolase family protein</fullName>
    </submittedName>
</protein>
<reference evidence="3" key="1">
    <citation type="submission" date="2023-04" db="EMBL/GenBank/DDBJ databases">
        <title>Sphingomonas sp. MAHUQ-71 isolated from rice field.</title>
        <authorList>
            <person name="Huq M.A."/>
        </authorList>
    </citation>
    <scope>NUCLEOTIDE SEQUENCE</scope>
    <source>
        <strain evidence="3">MAHUQ-71</strain>
    </source>
</reference>
<accession>A0ABT6N795</accession>
<organism evidence="3 4">
    <name type="scientific">Sphingomonas oryzagri</name>
    <dbReference type="NCBI Taxonomy" id="3042314"/>
    <lineage>
        <taxon>Bacteria</taxon>
        <taxon>Pseudomonadati</taxon>
        <taxon>Pseudomonadota</taxon>
        <taxon>Alphaproteobacteria</taxon>
        <taxon>Sphingomonadales</taxon>
        <taxon>Sphingomonadaceae</taxon>
        <taxon>Sphingomonas</taxon>
    </lineage>
</organism>
<evidence type="ECO:0000313" key="4">
    <source>
        <dbReference type="Proteomes" id="UP001160625"/>
    </source>
</evidence>
<dbReference type="RefSeq" id="WP_281046332.1">
    <property type="nucleotide sequence ID" value="NZ_JARYGZ010000005.1"/>
</dbReference>
<gene>
    <name evidence="3" type="ORF">QGN17_19825</name>
</gene>
<dbReference type="InterPro" id="IPR050772">
    <property type="entry name" value="Hydratase-Decarb/MhpD_sf"/>
</dbReference>
<dbReference type="Proteomes" id="UP001160625">
    <property type="component" value="Unassembled WGS sequence"/>
</dbReference>
<keyword evidence="4" id="KW-1185">Reference proteome</keyword>
<dbReference type="SUPFAM" id="SSF56529">
    <property type="entry name" value="FAH"/>
    <property type="match status" value="1"/>
</dbReference>
<dbReference type="InterPro" id="IPR036663">
    <property type="entry name" value="Fumarylacetoacetase_C_sf"/>
</dbReference>
<comment type="caution">
    <text evidence="3">The sequence shown here is derived from an EMBL/GenBank/DDBJ whole genome shotgun (WGS) entry which is preliminary data.</text>
</comment>
<evidence type="ECO:0000313" key="3">
    <source>
        <dbReference type="EMBL" id="MDH7640992.1"/>
    </source>
</evidence>
<dbReference type="PANTHER" id="PTHR30143">
    <property type="entry name" value="ACID HYDRATASE"/>
    <property type="match status" value="1"/>
</dbReference>
<dbReference type="GO" id="GO:0016787">
    <property type="term" value="F:hydrolase activity"/>
    <property type="evidence" value="ECO:0007669"/>
    <property type="project" value="UniProtKB-KW"/>
</dbReference>
<feature type="domain" description="Fumarylacetoacetase-like C-terminal" evidence="2">
    <location>
        <begin position="77"/>
        <end position="254"/>
    </location>
</feature>
<dbReference type="InterPro" id="IPR011234">
    <property type="entry name" value="Fumarylacetoacetase-like_C"/>
</dbReference>
<evidence type="ECO:0000259" key="2">
    <source>
        <dbReference type="Pfam" id="PF01557"/>
    </source>
</evidence>
<keyword evidence="1" id="KW-0456">Lyase</keyword>
<keyword evidence="3" id="KW-0378">Hydrolase</keyword>
<dbReference type="PANTHER" id="PTHR30143:SF0">
    <property type="entry name" value="2-KETO-4-PENTENOATE HYDRATASE"/>
    <property type="match status" value="1"/>
</dbReference>
<proteinExistence type="predicted"/>
<dbReference type="EMBL" id="JARYGZ010000005">
    <property type="protein sequence ID" value="MDH7640992.1"/>
    <property type="molecule type" value="Genomic_DNA"/>
</dbReference>